<feature type="domain" description="Glycosyl transferase family 1" evidence="1">
    <location>
        <begin position="186"/>
        <end position="310"/>
    </location>
</feature>
<sequence length="361" mass="40036">MAPSGKIVLVGAFPPPVHGFSIANASVGRVLEINSLETTRCDLSPGRGDYSWERSFDFVCRLFRMLLCLISTDVRLTYIGFSGGSRQLVDLLAIFIARVRNRQIMIHHHSFAYINERKVLTAIITKIAGQAAIHVVLCSCMAQKLRTLYSDARQVICLSNLALMEATGSVNLHARGLERTGLLRSVGYLSNITVEKGFLTFIEVVEKLHKSCPNIRAIIAGPFSDNESREAFELALNRGVPLEYRGPVYGEAKEEFFSAIDILLFPTRYVNEAEPIVILESVTQGVPVVASARGCISEMLPNGAGRVVSEDAWLGIHKWLFELATAPSKMDDLRLTTRQSAVLMVDASRFQREQWLSYLTA</sequence>
<evidence type="ECO:0000313" key="2">
    <source>
        <dbReference type="EMBL" id="SCB26906.1"/>
    </source>
</evidence>
<dbReference type="GO" id="GO:0016757">
    <property type="term" value="F:glycosyltransferase activity"/>
    <property type="evidence" value="ECO:0007669"/>
    <property type="project" value="InterPro"/>
</dbReference>
<dbReference type="Proteomes" id="UP000199184">
    <property type="component" value="Unassembled WGS sequence"/>
</dbReference>
<proteinExistence type="predicted"/>
<gene>
    <name evidence="2" type="ORF">GA0061098_1004205</name>
</gene>
<dbReference type="Gene3D" id="3.40.50.2000">
    <property type="entry name" value="Glycogen Phosphorylase B"/>
    <property type="match status" value="2"/>
</dbReference>
<organism evidence="2 3">
    <name type="scientific">Bradyrhizobium shewense</name>
    <dbReference type="NCBI Taxonomy" id="1761772"/>
    <lineage>
        <taxon>Bacteria</taxon>
        <taxon>Pseudomonadati</taxon>
        <taxon>Pseudomonadota</taxon>
        <taxon>Alphaproteobacteria</taxon>
        <taxon>Hyphomicrobiales</taxon>
        <taxon>Nitrobacteraceae</taxon>
        <taxon>Bradyrhizobium</taxon>
    </lineage>
</organism>
<dbReference type="AlphaFoldDB" id="A0A1C3VGJ2"/>
<evidence type="ECO:0000313" key="3">
    <source>
        <dbReference type="Proteomes" id="UP000199184"/>
    </source>
</evidence>
<dbReference type="EMBL" id="FMAI01000004">
    <property type="protein sequence ID" value="SCB26906.1"/>
    <property type="molecule type" value="Genomic_DNA"/>
</dbReference>
<reference evidence="3" key="1">
    <citation type="submission" date="2016-08" db="EMBL/GenBank/DDBJ databases">
        <authorList>
            <person name="Varghese N."/>
            <person name="Submissions Spin"/>
        </authorList>
    </citation>
    <scope>NUCLEOTIDE SEQUENCE [LARGE SCALE GENOMIC DNA]</scope>
    <source>
        <strain evidence="3">ERR11</strain>
    </source>
</reference>
<protein>
    <submittedName>
        <fullName evidence="2">Glycosyltransferase involved in cell wall bisynthesis</fullName>
    </submittedName>
</protein>
<name>A0A1C3VGJ2_9BRAD</name>
<dbReference type="InterPro" id="IPR001296">
    <property type="entry name" value="Glyco_trans_1"/>
</dbReference>
<evidence type="ECO:0000259" key="1">
    <source>
        <dbReference type="Pfam" id="PF00534"/>
    </source>
</evidence>
<dbReference type="Pfam" id="PF00534">
    <property type="entry name" value="Glycos_transf_1"/>
    <property type="match status" value="1"/>
</dbReference>
<keyword evidence="3" id="KW-1185">Reference proteome</keyword>
<keyword evidence="2" id="KW-0808">Transferase</keyword>
<dbReference type="SUPFAM" id="SSF53756">
    <property type="entry name" value="UDP-Glycosyltransferase/glycogen phosphorylase"/>
    <property type="match status" value="1"/>
</dbReference>
<dbReference type="CDD" id="cd03801">
    <property type="entry name" value="GT4_PimA-like"/>
    <property type="match status" value="1"/>
</dbReference>
<accession>A0A1C3VGJ2</accession>
<dbReference type="PANTHER" id="PTHR12526">
    <property type="entry name" value="GLYCOSYLTRANSFERASE"/>
    <property type="match status" value="1"/>
</dbReference>